<keyword evidence="1" id="KW-1133">Transmembrane helix</keyword>
<organism evidence="2 3">
    <name type="scientific">Keguizhuia sedimenti</name>
    <dbReference type="NCBI Taxonomy" id="3064264"/>
    <lineage>
        <taxon>Bacteria</taxon>
        <taxon>Pseudomonadati</taxon>
        <taxon>Pseudomonadota</taxon>
        <taxon>Betaproteobacteria</taxon>
        <taxon>Burkholderiales</taxon>
        <taxon>Oxalobacteraceae</taxon>
        <taxon>Keguizhuia</taxon>
    </lineage>
</organism>
<reference evidence="2 3" key="1">
    <citation type="submission" date="2023-08" db="EMBL/GenBank/DDBJ databases">
        <title>Oxalobacteraceae gen .nov., isolated from river sludge outside the plant.</title>
        <authorList>
            <person name="Zhao S.Y."/>
        </authorList>
    </citation>
    <scope>NUCLEOTIDE SEQUENCE [LARGE SCALE GENOMIC DNA]</scope>
    <source>
        <strain evidence="2 3">R-40</strain>
    </source>
</reference>
<keyword evidence="3" id="KW-1185">Reference proteome</keyword>
<keyword evidence="1" id="KW-0472">Membrane</keyword>
<sequence length="174" mass="19542">MYCLIPLWIVAGFADWLCHRASNISENAGAKKSAIHLLMLVEVGIPLLAGLFLEINALVLLIMGLGLAAHEATALWGLHYAHAKRDISPIEQHVHSFQEMIPMMLFALVCLLNWTQFSALLTWSDQARFLLEWKRDPLPVAYLAGILSLTTLFVGAPFVEEFLRTSRKRMRADS</sequence>
<name>A0ABU1BUH2_9BURK</name>
<dbReference type="Proteomes" id="UP001225596">
    <property type="component" value="Unassembled WGS sequence"/>
</dbReference>
<gene>
    <name evidence="2" type="ORF">Q8A64_16105</name>
</gene>
<feature type="transmembrane region" description="Helical" evidence="1">
    <location>
        <begin position="100"/>
        <end position="120"/>
    </location>
</feature>
<evidence type="ECO:0000256" key="1">
    <source>
        <dbReference type="SAM" id="Phobius"/>
    </source>
</evidence>
<feature type="transmembrane region" description="Helical" evidence="1">
    <location>
        <begin position="44"/>
        <end position="69"/>
    </location>
</feature>
<protein>
    <submittedName>
        <fullName evidence="2">Diguanylate cyclase</fullName>
    </submittedName>
</protein>
<dbReference type="RefSeq" id="WP_338437919.1">
    <property type="nucleotide sequence ID" value="NZ_JAUYVH010000014.1"/>
</dbReference>
<keyword evidence="1" id="KW-0812">Transmembrane</keyword>
<proteinExistence type="predicted"/>
<accession>A0ABU1BUH2</accession>
<comment type="caution">
    <text evidence="2">The sequence shown here is derived from an EMBL/GenBank/DDBJ whole genome shotgun (WGS) entry which is preliminary data.</text>
</comment>
<evidence type="ECO:0000313" key="2">
    <source>
        <dbReference type="EMBL" id="MDQ9171938.1"/>
    </source>
</evidence>
<feature type="transmembrane region" description="Helical" evidence="1">
    <location>
        <begin position="140"/>
        <end position="159"/>
    </location>
</feature>
<dbReference type="EMBL" id="JAUYVH010000014">
    <property type="protein sequence ID" value="MDQ9171938.1"/>
    <property type="molecule type" value="Genomic_DNA"/>
</dbReference>
<evidence type="ECO:0000313" key="3">
    <source>
        <dbReference type="Proteomes" id="UP001225596"/>
    </source>
</evidence>